<dbReference type="PANTHER" id="PTHR46641:SF18">
    <property type="entry name" value="G-PROTEIN COUPLED RECEPTORS FAMILY 1 PROFILE DOMAIN-CONTAINING PROTEIN"/>
    <property type="match status" value="1"/>
</dbReference>
<dbReference type="PANTHER" id="PTHR46641">
    <property type="entry name" value="FMRFAMIDE RECEPTOR-RELATED"/>
    <property type="match status" value="1"/>
</dbReference>
<comment type="subcellular location">
    <subcellularLocation>
        <location evidence="1">Membrane</location>
    </subcellularLocation>
</comment>
<dbReference type="InterPro" id="IPR000276">
    <property type="entry name" value="GPCR_Rhodpsn"/>
</dbReference>
<keyword evidence="3 5" id="KW-1133">Transmembrane helix</keyword>
<dbReference type="GO" id="GO:0016020">
    <property type="term" value="C:membrane"/>
    <property type="evidence" value="ECO:0007669"/>
    <property type="project" value="UniProtKB-SubCell"/>
</dbReference>
<dbReference type="InterPro" id="IPR052954">
    <property type="entry name" value="GPCR-Ligand_Int"/>
</dbReference>
<feature type="transmembrane region" description="Helical" evidence="5">
    <location>
        <begin position="44"/>
        <end position="62"/>
    </location>
</feature>
<keyword evidence="2 5" id="KW-0812">Transmembrane</keyword>
<evidence type="ECO:0000256" key="1">
    <source>
        <dbReference type="ARBA" id="ARBA00004370"/>
    </source>
</evidence>
<protein>
    <recommendedName>
        <fullName evidence="6">G-protein coupled receptors family 1 profile domain-containing protein</fullName>
    </recommendedName>
</protein>
<evidence type="ECO:0000256" key="3">
    <source>
        <dbReference type="ARBA" id="ARBA00022989"/>
    </source>
</evidence>
<keyword evidence="4 5" id="KW-0472">Membrane</keyword>
<dbReference type="GO" id="GO:0008528">
    <property type="term" value="F:G protein-coupled peptide receptor activity"/>
    <property type="evidence" value="ECO:0007669"/>
    <property type="project" value="InterPro"/>
</dbReference>
<evidence type="ECO:0000259" key="6">
    <source>
        <dbReference type="PROSITE" id="PS50262"/>
    </source>
</evidence>
<dbReference type="PROSITE" id="PS50262">
    <property type="entry name" value="G_PROTEIN_RECEP_F1_2"/>
    <property type="match status" value="1"/>
</dbReference>
<sequence length="288" mass="32903">MDSSRLNQASIVIAAVMIVIGTLGNIFSLVVLCRKKLRSMNIGLYLIVLCFNDLIVLHTTLLDIMLGTFNIRRENINKNLNIVIWIIANFSRAFSSWITVMITVHRMFALSRPFSVLRILPKGYKPQIISLIIMAGVLIIISIVYNSFVFMKHEIYINSNNLINLILNSTIYSFLPAIILVICNIIIINTIYHRPISRDTSPQHNTVYLVLAINIMFLICTLPPSIIFSFASKIKFENSHNIYVLISGFNNAFNFVLYMVAGRLFREEMKLLLKRKDKINIFAVNINA</sequence>
<feature type="transmembrane region" description="Helical" evidence="5">
    <location>
        <begin position="171"/>
        <end position="193"/>
    </location>
</feature>
<reference evidence="7" key="1">
    <citation type="submission" date="2015-07" db="EMBL/GenBank/DDBJ databases">
        <title>MeaNS - Measles Nucleotide Surveillance Program.</title>
        <authorList>
            <person name="Tran T."/>
            <person name="Druce J."/>
        </authorList>
    </citation>
    <scope>NUCLEOTIDE SEQUENCE</scope>
    <source>
        <strain evidence="7">UCB-OBI-ISO-001</strain>
        <tissue evidence="7">Gonad</tissue>
    </source>
</reference>
<dbReference type="SUPFAM" id="SSF81321">
    <property type="entry name" value="Family A G protein-coupled receptor-like"/>
    <property type="match status" value="1"/>
</dbReference>
<dbReference type="InterPro" id="IPR017452">
    <property type="entry name" value="GPCR_Rhodpsn_7TM"/>
</dbReference>
<name>A0A0L8GGA3_OCTBM</name>
<evidence type="ECO:0000256" key="2">
    <source>
        <dbReference type="ARBA" id="ARBA00022692"/>
    </source>
</evidence>
<accession>A0A0L8GGA3</accession>
<feature type="transmembrane region" description="Helical" evidence="5">
    <location>
        <begin position="82"/>
        <end position="108"/>
    </location>
</feature>
<organism evidence="7">
    <name type="scientific">Octopus bimaculoides</name>
    <name type="common">California two-spotted octopus</name>
    <dbReference type="NCBI Taxonomy" id="37653"/>
    <lineage>
        <taxon>Eukaryota</taxon>
        <taxon>Metazoa</taxon>
        <taxon>Spiralia</taxon>
        <taxon>Lophotrochozoa</taxon>
        <taxon>Mollusca</taxon>
        <taxon>Cephalopoda</taxon>
        <taxon>Coleoidea</taxon>
        <taxon>Octopodiformes</taxon>
        <taxon>Octopoda</taxon>
        <taxon>Incirrata</taxon>
        <taxon>Octopodidae</taxon>
        <taxon>Octopus</taxon>
    </lineage>
</organism>
<proteinExistence type="predicted"/>
<gene>
    <name evidence="7" type="ORF">OCBIM_22033847mg</name>
</gene>
<feature type="transmembrane region" description="Helical" evidence="5">
    <location>
        <begin position="205"/>
        <end position="230"/>
    </location>
</feature>
<dbReference type="AlphaFoldDB" id="A0A0L8GGA3"/>
<evidence type="ECO:0000256" key="4">
    <source>
        <dbReference type="ARBA" id="ARBA00023136"/>
    </source>
</evidence>
<evidence type="ECO:0000313" key="7">
    <source>
        <dbReference type="EMBL" id="KOF76047.1"/>
    </source>
</evidence>
<dbReference type="Pfam" id="PF10324">
    <property type="entry name" value="7TM_GPCR_Srw"/>
    <property type="match status" value="1"/>
</dbReference>
<dbReference type="OrthoDB" id="9990906at2759"/>
<dbReference type="EMBL" id="KQ421894">
    <property type="protein sequence ID" value="KOF76047.1"/>
    <property type="molecule type" value="Genomic_DNA"/>
</dbReference>
<feature type="transmembrane region" description="Helical" evidence="5">
    <location>
        <begin position="128"/>
        <end position="151"/>
    </location>
</feature>
<evidence type="ECO:0000256" key="5">
    <source>
        <dbReference type="SAM" id="Phobius"/>
    </source>
</evidence>
<dbReference type="Gene3D" id="1.20.1070.10">
    <property type="entry name" value="Rhodopsin 7-helix transmembrane proteins"/>
    <property type="match status" value="1"/>
</dbReference>
<dbReference type="InterPro" id="IPR019427">
    <property type="entry name" value="7TM_GPCR_serpentine_rcpt_Srw"/>
</dbReference>
<dbReference type="PRINTS" id="PR00237">
    <property type="entry name" value="GPCRRHODOPSN"/>
</dbReference>
<feature type="domain" description="G-protein coupled receptors family 1 profile" evidence="6">
    <location>
        <begin position="24"/>
        <end position="258"/>
    </location>
</feature>
<feature type="transmembrane region" description="Helical" evidence="5">
    <location>
        <begin position="242"/>
        <end position="265"/>
    </location>
</feature>
<feature type="transmembrane region" description="Helical" evidence="5">
    <location>
        <begin position="12"/>
        <end position="32"/>
    </location>
</feature>